<dbReference type="InterPro" id="IPR013324">
    <property type="entry name" value="RNA_pol_sigma_r3/r4-like"/>
</dbReference>
<keyword evidence="3" id="KW-0238">DNA-binding</keyword>
<dbReference type="GO" id="GO:0003677">
    <property type="term" value="F:DNA binding"/>
    <property type="evidence" value="ECO:0007669"/>
    <property type="project" value="UniProtKB-KW"/>
</dbReference>
<dbReference type="PRINTS" id="PR00046">
    <property type="entry name" value="SIGMA70FCT"/>
</dbReference>
<dbReference type="InterPro" id="IPR012845">
    <property type="entry name" value="RNA_pol_sigma_FliA_WhiG"/>
</dbReference>
<dbReference type="GO" id="GO:0016987">
    <property type="term" value="F:sigma factor activity"/>
    <property type="evidence" value="ECO:0007669"/>
    <property type="project" value="UniProtKB-KW"/>
</dbReference>
<dbReference type="GO" id="GO:0003899">
    <property type="term" value="F:DNA-directed RNA polymerase activity"/>
    <property type="evidence" value="ECO:0007669"/>
    <property type="project" value="InterPro"/>
</dbReference>
<dbReference type="PANTHER" id="PTHR30385:SF7">
    <property type="entry name" value="RNA POLYMERASE SIGMA FACTOR FLIA"/>
    <property type="match status" value="1"/>
</dbReference>
<feature type="domain" description="RNA polymerase sigma-70" evidence="5">
    <location>
        <begin position="222"/>
        <end position="248"/>
    </location>
</feature>
<keyword evidence="4" id="KW-0804">Transcription</keyword>
<dbReference type="Gene3D" id="1.10.1740.10">
    <property type="match status" value="1"/>
</dbReference>
<proteinExistence type="predicted"/>
<keyword evidence="2" id="KW-0731">Sigma factor</keyword>
<evidence type="ECO:0000313" key="6">
    <source>
        <dbReference type="EMBL" id="PIT92118.1"/>
    </source>
</evidence>
<dbReference type="PROSITE" id="PS00716">
    <property type="entry name" value="SIGMA70_2"/>
    <property type="match status" value="1"/>
</dbReference>
<gene>
    <name evidence="6" type="ORF">COU08_04680</name>
</gene>
<evidence type="ECO:0000256" key="4">
    <source>
        <dbReference type="ARBA" id="ARBA00023163"/>
    </source>
</evidence>
<keyword evidence="1" id="KW-0805">Transcription regulation</keyword>
<organism evidence="6 7">
    <name type="scientific">Candidatus Harrisonbacteria bacterium CG10_big_fil_rev_8_21_14_0_10_42_17</name>
    <dbReference type="NCBI Taxonomy" id="1974584"/>
    <lineage>
        <taxon>Bacteria</taxon>
        <taxon>Candidatus Harrisoniibacteriota</taxon>
    </lineage>
</organism>
<dbReference type="PANTHER" id="PTHR30385">
    <property type="entry name" value="SIGMA FACTOR F FLAGELLAR"/>
    <property type="match status" value="1"/>
</dbReference>
<dbReference type="InterPro" id="IPR013325">
    <property type="entry name" value="RNA_pol_sigma_r2"/>
</dbReference>
<dbReference type="EMBL" id="PFBA01000035">
    <property type="protein sequence ID" value="PIT92118.1"/>
    <property type="molecule type" value="Genomic_DNA"/>
</dbReference>
<dbReference type="AlphaFoldDB" id="A0A2M6WH50"/>
<dbReference type="InterPro" id="IPR000943">
    <property type="entry name" value="RNA_pol_sigma70"/>
</dbReference>
<comment type="caution">
    <text evidence="6">The sequence shown here is derived from an EMBL/GenBank/DDBJ whole genome shotgun (WGS) entry which is preliminary data.</text>
</comment>
<dbReference type="NCBIfam" id="TIGR02937">
    <property type="entry name" value="sigma70-ECF"/>
    <property type="match status" value="1"/>
</dbReference>
<dbReference type="Pfam" id="PF04542">
    <property type="entry name" value="Sigma70_r2"/>
    <property type="match status" value="1"/>
</dbReference>
<dbReference type="Gene3D" id="1.20.140.160">
    <property type="match status" value="1"/>
</dbReference>
<dbReference type="NCBIfam" id="TIGR02479">
    <property type="entry name" value="FliA_WhiG"/>
    <property type="match status" value="1"/>
</dbReference>
<dbReference type="InterPro" id="IPR007630">
    <property type="entry name" value="RNA_pol_sigma70_r4"/>
</dbReference>
<evidence type="ECO:0000313" key="7">
    <source>
        <dbReference type="Proteomes" id="UP000228635"/>
    </source>
</evidence>
<dbReference type="Pfam" id="PF04545">
    <property type="entry name" value="Sigma70_r4"/>
    <property type="match status" value="1"/>
</dbReference>
<dbReference type="CDD" id="cd06171">
    <property type="entry name" value="Sigma70_r4"/>
    <property type="match status" value="1"/>
</dbReference>
<evidence type="ECO:0000256" key="3">
    <source>
        <dbReference type="ARBA" id="ARBA00023125"/>
    </source>
</evidence>
<dbReference type="InterPro" id="IPR007627">
    <property type="entry name" value="RNA_pol_sigma70_r2"/>
</dbReference>
<dbReference type="SUPFAM" id="SSF88659">
    <property type="entry name" value="Sigma3 and sigma4 domains of RNA polymerase sigma factors"/>
    <property type="match status" value="2"/>
</dbReference>
<dbReference type="InterPro" id="IPR007624">
    <property type="entry name" value="RNA_pol_sigma70_r3"/>
</dbReference>
<dbReference type="InterPro" id="IPR014284">
    <property type="entry name" value="RNA_pol_sigma-70_dom"/>
</dbReference>
<dbReference type="GO" id="GO:0006352">
    <property type="term" value="P:DNA-templated transcription initiation"/>
    <property type="evidence" value="ECO:0007669"/>
    <property type="project" value="InterPro"/>
</dbReference>
<dbReference type="Pfam" id="PF04539">
    <property type="entry name" value="Sigma70_r3"/>
    <property type="match status" value="1"/>
</dbReference>
<dbReference type="SUPFAM" id="SSF88946">
    <property type="entry name" value="Sigma2 domain of RNA polymerase sigma factors"/>
    <property type="match status" value="1"/>
</dbReference>
<name>A0A2M6WH50_9BACT</name>
<evidence type="ECO:0000259" key="5">
    <source>
        <dbReference type="PROSITE" id="PS00716"/>
    </source>
</evidence>
<evidence type="ECO:0000256" key="2">
    <source>
        <dbReference type="ARBA" id="ARBA00023082"/>
    </source>
</evidence>
<protein>
    <recommendedName>
        <fullName evidence="5">RNA polymerase sigma-70 domain-containing protein</fullName>
    </recommendedName>
</protein>
<evidence type="ECO:0000256" key="1">
    <source>
        <dbReference type="ARBA" id="ARBA00023015"/>
    </source>
</evidence>
<dbReference type="Proteomes" id="UP000228635">
    <property type="component" value="Unassembled WGS sequence"/>
</dbReference>
<accession>A0A2M6WH50</accession>
<reference evidence="7" key="1">
    <citation type="submission" date="2017-09" db="EMBL/GenBank/DDBJ databases">
        <title>Depth-based differentiation of microbial function through sediment-hosted aquifers and enrichment of novel symbionts in the deep terrestrial subsurface.</title>
        <authorList>
            <person name="Probst A.J."/>
            <person name="Ladd B."/>
            <person name="Jarett J.K."/>
            <person name="Geller-Mcgrath D.E."/>
            <person name="Sieber C.M.K."/>
            <person name="Emerson J.B."/>
            <person name="Anantharaman K."/>
            <person name="Thomas B.C."/>
            <person name="Malmstrom R."/>
            <person name="Stieglmeier M."/>
            <person name="Klingl A."/>
            <person name="Woyke T."/>
            <person name="Ryan C.M."/>
            <person name="Banfield J.F."/>
        </authorList>
    </citation>
    <scope>NUCLEOTIDE SEQUENCE [LARGE SCALE GENOMIC DNA]</scope>
</reference>
<dbReference type="PIRSF" id="PIRSF000770">
    <property type="entry name" value="RNA_pol_sigma-SigE/K"/>
    <property type="match status" value="1"/>
</dbReference>
<sequence length="255" mass="30329">MKEKKAELHDLWEIYRRDKTNVNVRNKLLTAHLPIVRRIIGQLCKKMPCYINEDDLYSAGIFGLIDAIKNFDARRGVTFKAYCHRRIRGSVFDELRGKNSAARRKRDQVKKINRARRQLEEELGREPMECELAEQTETSPNKLREIEREANALRNPLRLLGSPSPKRELKSCNVPLLEFLEDKRCQRWLEETEHREFFRKVYNALSRIEKLIIILYYYDELTFKEIGNILKLSESRISQIHAQIIKKIRHLVVKK</sequence>